<keyword evidence="2" id="KW-1185">Reference proteome</keyword>
<accession>A0AAX6M8H8</accession>
<gene>
    <name evidence="1" type="ORF">Daesc_010525</name>
</gene>
<name>A0AAX6M8H8_9PEZI</name>
<evidence type="ECO:0000313" key="1">
    <source>
        <dbReference type="EMBL" id="KAK6948754.1"/>
    </source>
</evidence>
<reference evidence="1 2" key="1">
    <citation type="journal article" date="2024" name="Front Chem Biol">
        <title>Unveiling the potential of Daldinia eschscholtzii MFLUCC 19-0629 through bioactivity and bioinformatics studies for enhanced sustainable agriculture production.</title>
        <authorList>
            <person name="Brooks S."/>
            <person name="Weaver J.A."/>
            <person name="Klomchit A."/>
            <person name="Alharthi S.A."/>
            <person name="Onlamun T."/>
            <person name="Nurani R."/>
            <person name="Vong T.K."/>
            <person name="Alberti F."/>
            <person name="Greco C."/>
        </authorList>
    </citation>
    <scope>NUCLEOTIDE SEQUENCE [LARGE SCALE GENOMIC DNA]</scope>
    <source>
        <strain evidence="1">MFLUCC 19-0629</strain>
    </source>
</reference>
<dbReference type="EMBL" id="JBANMG010000010">
    <property type="protein sequence ID" value="KAK6948754.1"/>
    <property type="molecule type" value="Genomic_DNA"/>
</dbReference>
<organism evidence="1 2">
    <name type="scientific">Daldinia eschscholtzii</name>
    <dbReference type="NCBI Taxonomy" id="292717"/>
    <lineage>
        <taxon>Eukaryota</taxon>
        <taxon>Fungi</taxon>
        <taxon>Dikarya</taxon>
        <taxon>Ascomycota</taxon>
        <taxon>Pezizomycotina</taxon>
        <taxon>Sordariomycetes</taxon>
        <taxon>Xylariomycetidae</taxon>
        <taxon>Xylariales</taxon>
        <taxon>Hypoxylaceae</taxon>
        <taxon>Daldinia</taxon>
    </lineage>
</organism>
<evidence type="ECO:0000313" key="2">
    <source>
        <dbReference type="Proteomes" id="UP001369815"/>
    </source>
</evidence>
<comment type="caution">
    <text evidence="1">The sequence shown here is derived from an EMBL/GenBank/DDBJ whole genome shotgun (WGS) entry which is preliminary data.</text>
</comment>
<sequence length="275" mass="31340">MFSNILLVNIAAKWNKALNDDIPKLHEPAACKIDGIWEHFLKQLRLEVQRLIPNLMPSLEKITADIENVKELVKDRVKQALVDISKNASMIHPDVVGLIQRKWFDTFMKAAKEKGTGSFVKRQVILAKFAKRSSANMFCSAFADLRKKLGNNFEQLPDNLEHISELAADSVEYHIVMMLYKALLPDAEMEASLEDMAGLQHKVRNTLVQWEVRWKVPKAIHNIHMDEEDVTIPTEYLHNADEGGNEGIEDEAEADMEIEELKEAISDDSDEDSDF</sequence>
<dbReference type="PANTHER" id="PTHR36681:SF3">
    <property type="entry name" value="NUCLEAR GTPASE, GERMINAL CENTER-ASSOCIATED, TANDEM DUPLICATE 3"/>
    <property type="match status" value="1"/>
</dbReference>
<dbReference type="Proteomes" id="UP001369815">
    <property type="component" value="Unassembled WGS sequence"/>
</dbReference>
<dbReference type="PANTHER" id="PTHR36681">
    <property type="entry name" value="NUCLEAR GTPASE, GERMINAL CENTER-ASSOCIATED, TANDEM DUPLICATE 3"/>
    <property type="match status" value="1"/>
</dbReference>
<protein>
    <submittedName>
        <fullName evidence="1">Uncharacterized protein</fullName>
    </submittedName>
</protein>
<dbReference type="AlphaFoldDB" id="A0AAX6M8H8"/>
<proteinExistence type="predicted"/>